<evidence type="ECO:0000313" key="1">
    <source>
        <dbReference type="EMBL" id="RJG06241.1"/>
    </source>
</evidence>
<dbReference type="AlphaFoldDB" id="A0A418X1B2"/>
<evidence type="ECO:0000313" key="2">
    <source>
        <dbReference type="Proteomes" id="UP000285190"/>
    </source>
</evidence>
<dbReference type="Proteomes" id="UP000285190">
    <property type="component" value="Unassembled WGS sequence"/>
</dbReference>
<gene>
    <name evidence="1" type="ORF">D3870_09660</name>
</gene>
<sequence>MGMTAADYKDHLASLLPHGPAWPRIDASWVQRLIAASAEELARIDARVDDLVKENDPRSTSEMLPDWEKSFGLPDDCLTPAAGVDERRRRLHQRVSWRGGQSAAFFISLLDALGYPGCTITEFRPMRANSKCNAAINQGGWRYAWRVNVPQAVTVKVLTVTGRCNEPLASWGDPGLMCLLAKYKPAHTILFISYGA</sequence>
<organism evidence="1 2">
    <name type="scientific">Noviherbaspirillum cavernae</name>
    <dbReference type="NCBI Taxonomy" id="2320862"/>
    <lineage>
        <taxon>Bacteria</taxon>
        <taxon>Pseudomonadati</taxon>
        <taxon>Pseudomonadota</taxon>
        <taxon>Betaproteobacteria</taxon>
        <taxon>Burkholderiales</taxon>
        <taxon>Oxalobacteraceae</taxon>
        <taxon>Noviherbaspirillum</taxon>
    </lineage>
</organism>
<dbReference type="OrthoDB" id="6592844at2"/>
<accession>A0A418X1B2</accession>
<keyword evidence="2" id="KW-1185">Reference proteome</keyword>
<dbReference type="Pfam" id="PF10076">
    <property type="entry name" value="Phage_Mu_Gp48"/>
    <property type="match status" value="1"/>
</dbReference>
<protein>
    <submittedName>
        <fullName evidence="1">DUF2313 domain-containing protein</fullName>
    </submittedName>
</protein>
<dbReference type="InterPro" id="IPR018755">
    <property type="entry name" value="Phage_Mu_Gp48"/>
</dbReference>
<comment type="caution">
    <text evidence="1">The sequence shown here is derived from an EMBL/GenBank/DDBJ whole genome shotgun (WGS) entry which is preliminary data.</text>
</comment>
<proteinExistence type="predicted"/>
<reference evidence="1 2" key="1">
    <citation type="submission" date="2018-09" db="EMBL/GenBank/DDBJ databases">
        <authorList>
            <person name="Zhu H."/>
        </authorList>
    </citation>
    <scope>NUCLEOTIDE SEQUENCE [LARGE SCALE GENOMIC DNA]</scope>
    <source>
        <strain evidence="1 2">K2R10-39</strain>
    </source>
</reference>
<dbReference type="RefSeq" id="WP_119738644.1">
    <property type="nucleotide sequence ID" value="NZ_QYUN01000002.1"/>
</dbReference>
<name>A0A418X1B2_9BURK</name>
<dbReference type="EMBL" id="QYUN01000002">
    <property type="protein sequence ID" value="RJG06241.1"/>
    <property type="molecule type" value="Genomic_DNA"/>
</dbReference>